<dbReference type="EMBL" id="JBHSLC010000110">
    <property type="protein sequence ID" value="MFC5359060.1"/>
    <property type="molecule type" value="Genomic_DNA"/>
</dbReference>
<comment type="caution">
    <text evidence="2">The sequence shown here is derived from an EMBL/GenBank/DDBJ whole genome shotgun (WGS) entry which is preliminary data.</text>
</comment>
<organism evidence="2 3">
    <name type="scientific">Azospirillum himalayense</name>
    <dbReference type="NCBI Taxonomy" id="654847"/>
    <lineage>
        <taxon>Bacteria</taxon>
        <taxon>Pseudomonadati</taxon>
        <taxon>Pseudomonadota</taxon>
        <taxon>Alphaproteobacteria</taxon>
        <taxon>Rhodospirillales</taxon>
        <taxon>Azospirillaceae</taxon>
        <taxon>Azospirillum</taxon>
    </lineage>
</organism>
<evidence type="ECO:0000313" key="3">
    <source>
        <dbReference type="Proteomes" id="UP001596166"/>
    </source>
</evidence>
<accession>A0ABW0GES9</accession>
<reference evidence="3" key="1">
    <citation type="journal article" date="2019" name="Int. J. Syst. Evol. Microbiol.">
        <title>The Global Catalogue of Microorganisms (GCM) 10K type strain sequencing project: providing services to taxonomists for standard genome sequencing and annotation.</title>
        <authorList>
            <consortium name="The Broad Institute Genomics Platform"/>
            <consortium name="The Broad Institute Genome Sequencing Center for Infectious Disease"/>
            <person name="Wu L."/>
            <person name="Ma J."/>
        </authorList>
    </citation>
    <scope>NUCLEOTIDE SEQUENCE [LARGE SCALE GENOMIC DNA]</scope>
    <source>
        <strain evidence="3">CCUG 58760</strain>
    </source>
</reference>
<keyword evidence="1" id="KW-0812">Transmembrane</keyword>
<evidence type="ECO:0000313" key="2">
    <source>
        <dbReference type="EMBL" id="MFC5359060.1"/>
    </source>
</evidence>
<gene>
    <name evidence="2" type="ORF">ACFPMG_29100</name>
</gene>
<feature type="transmembrane region" description="Helical" evidence="1">
    <location>
        <begin position="61"/>
        <end position="87"/>
    </location>
</feature>
<evidence type="ECO:0000256" key="1">
    <source>
        <dbReference type="SAM" id="Phobius"/>
    </source>
</evidence>
<keyword evidence="1" id="KW-1133">Transmembrane helix</keyword>
<dbReference type="Proteomes" id="UP001596166">
    <property type="component" value="Unassembled WGS sequence"/>
</dbReference>
<protein>
    <submittedName>
        <fullName evidence="2">Uncharacterized protein</fullName>
    </submittedName>
</protein>
<sequence length="148" mass="15555">MFVNFHLSANFLTGDNSGAAKHWLELNAIVRPCSALLFAYLSFISAVIIGVLTVSITSLGFGFLAVLTGSVVVLDGAGGVVLGFAAVEGVLTIVLSDDWPLGSGAQAVILIAAITPDAKFALKLIDASLSGKLCFMKQKRHLSEIVWY</sequence>
<feature type="transmembrane region" description="Helical" evidence="1">
    <location>
        <begin position="35"/>
        <end position="54"/>
    </location>
</feature>
<proteinExistence type="predicted"/>
<name>A0ABW0GES9_9PROT</name>
<keyword evidence="1" id="KW-0472">Membrane</keyword>
<keyword evidence="3" id="KW-1185">Reference proteome</keyword>